<name>A0ABX0INZ2_9FLAO</name>
<sequence>MKTLIKIIIGLTGLFLTGCEEVVQVDLETGAPKLVIDASIDWVKGTMGNEQKIKLSTSTGYYSSSFPTVSGASITVENSSSVIFDFIETPGTGEYICDNFQPVIGETYTLTILLNGQVYTASENLISVPNIEDNVIQNNDAGFGGDEVEVLAKFQDNGSEENYYLYRHKSNRVAFPQYQVENDQNVQGNQITMYYSNKDLVAGDPLNIKLYGISRRYYEYFKKILLASGNDDSPFPSTPAAVRGNIVNQTNFNNFAFGYFRLSEVDVKDYVIQ</sequence>
<comment type="caution">
    <text evidence="1">The sequence shown here is derived from an EMBL/GenBank/DDBJ whole genome shotgun (WGS) entry which is preliminary data.</text>
</comment>
<reference evidence="1" key="2">
    <citation type="submission" date="2020-02" db="EMBL/GenBank/DDBJ databases">
        <title>Flavobacterium profundi sp. nov., isolated from a deep-sea seamount.</title>
        <authorList>
            <person name="Zhang D.-C."/>
        </authorList>
    </citation>
    <scope>NUCLEOTIDE SEQUENCE</scope>
    <source>
        <strain evidence="1">EC11</strain>
    </source>
</reference>
<dbReference type="PROSITE" id="PS51257">
    <property type="entry name" value="PROKAR_LIPOPROTEIN"/>
    <property type="match status" value="1"/>
</dbReference>
<dbReference type="EMBL" id="VEVQ02000003">
    <property type="protein sequence ID" value="NHN25278.1"/>
    <property type="molecule type" value="Genomic_DNA"/>
</dbReference>
<dbReference type="Pfam" id="PF14054">
    <property type="entry name" value="DUF4249"/>
    <property type="match status" value="1"/>
</dbReference>
<accession>A0ABX0INZ2</accession>
<dbReference type="RefSeq" id="WP_140961287.1">
    <property type="nucleotide sequence ID" value="NZ_VEVQ02000003.1"/>
</dbReference>
<gene>
    <name evidence="1" type="ORF">FIA58_006265</name>
</gene>
<reference evidence="1" key="1">
    <citation type="submission" date="2019-05" db="EMBL/GenBank/DDBJ databases">
        <authorList>
            <person name="Lianzixin W."/>
        </authorList>
    </citation>
    <scope>NUCLEOTIDE SEQUENCE</scope>
    <source>
        <strain evidence="1">EC11</strain>
    </source>
</reference>
<organism evidence="1 2">
    <name type="scientific">Flavobacterium jejuense</name>
    <dbReference type="NCBI Taxonomy" id="1544455"/>
    <lineage>
        <taxon>Bacteria</taxon>
        <taxon>Pseudomonadati</taxon>
        <taxon>Bacteroidota</taxon>
        <taxon>Flavobacteriia</taxon>
        <taxon>Flavobacteriales</taxon>
        <taxon>Flavobacteriaceae</taxon>
        <taxon>Flavobacterium</taxon>
    </lineage>
</organism>
<evidence type="ECO:0000313" key="2">
    <source>
        <dbReference type="Proteomes" id="UP000817854"/>
    </source>
</evidence>
<protein>
    <submittedName>
        <fullName evidence="1">DUF4249 domain-containing protein</fullName>
    </submittedName>
</protein>
<keyword evidence="2" id="KW-1185">Reference proteome</keyword>
<dbReference type="InterPro" id="IPR025345">
    <property type="entry name" value="DUF4249"/>
</dbReference>
<dbReference type="Proteomes" id="UP000817854">
    <property type="component" value="Unassembled WGS sequence"/>
</dbReference>
<proteinExistence type="predicted"/>
<evidence type="ECO:0000313" key="1">
    <source>
        <dbReference type="EMBL" id="NHN25278.1"/>
    </source>
</evidence>